<feature type="compositionally biased region" description="Low complexity" evidence="1">
    <location>
        <begin position="126"/>
        <end position="137"/>
    </location>
</feature>
<dbReference type="AlphaFoldDB" id="A0A6A6SZ52"/>
<feature type="region of interest" description="Disordered" evidence="1">
    <location>
        <begin position="121"/>
        <end position="215"/>
    </location>
</feature>
<feature type="region of interest" description="Disordered" evidence="1">
    <location>
        <begin position="59"/>
        <end position="82"/>
    </location>
</feature>
<dbReference type="EMBL" id="MU004390">
    <property type="protein sequence ID" value="KAF2652966.1"/>
    <property type="molecule type" value="Genomic_DNA"/>
</dbReference>
<name>A0A6A6SZ52_9PLEO</name>
<organism evidence="2 3">
    <name type="scientific">Lophiostoma macrostomum CBS 122681</name>
    <dbReference type="NCBI Taxonomy" id="1314788"/>
    <lineage>
        <taxon>Eukaryota</taxon>
        <taxon>Fungi</taxon>
        <taxon>Dikarya</taxon>
        <taxon>Ascomycota</taxon>
        <taxon>Pezizomycotina</taxon>
        <taxon>Dothideomycetes</taxon>
        <taxon>Pleosporomycetidae</taxon>
        <taxon>Pleosporales</taxon>
        <taxon>Lophiostomataceae</taxon>
        <taxon>Lophiostoma</taxon>
    </lineage>
</organism>
<evidence type="ECO:0000256" key="1">
    <source>
        <dbReference type="SAM" id="MobiDB-lite"/>
    </source>
</evidence>
<protein>
    <recommendedName>
        <fullName evidence="4">SMP domain-containing protein</fullName>
    </recommendedName>
</protein>
<feature type="compositionally biased region" description="Basic and acidic residues" evidence="1">
    <location>
        <begin position="147"/>
        <end position="162"/>
    </location>
</feature>
<evidence type="ECO:0008006" key="4">
    <source>
        <dbReference type="Google" id="ProtNLM"/>
    </source>
</evidence>
<dbReference type="Proteomes" id="UP000799324">
    <property type="component" value="Unassembled WGS sequence"/>
</dbReference>
<feature type="compositionally biased region" description="Polar residues" evidence="1">
    <location>
        <begin position="202"/>
        <end position="215"/>
    </location>
</feature>
<evidence type="ECO:0000313" key="3">
    <source>
        <dbReference type="Proteomes" id="UP000799324"/>
    </source>
</evidence>
<proteinExistence type="predicted"/>
<dbReference type="OrthoDB" id="5209734at2759"/>
<feature type="compositionally biased region" description="Basic and acidic residues" evidence="1">
    <location>
        <begin position="181"/>
        <end position="199"/>
    </location>
</feature>
<keyword evidence="3" id="KW-1185">Reference proteome</keyword>
<evidence type="ECO:0000313" key="2">
    <source>
        <dbReference type="EMBL" id="KAF2652966.1"/>
    </source>
</evidence>
<sequence length="215" mass="22323">MSTKLFRLTRLVTPSRPATPILSSQFSQHIRNFASTRTMAAVVDSAFISKITDAEKLLTKSDEPVKGGPTAQAQSHNGQELTSQVVHDITIGERSITGLDSPVQGGPTSIAQSILSGASSIGGGASASASTSTSASGVLDSSTISKITEKEKELTGQDEVVRRGPTAKAQQHAGQPITSEALHDITEGEKKITGGERVKGGPTSTAQSELAKSRQ</sequence>
<accession>A0A6A6SZ52</accession>
<feature type="compositionally biased region" description="Polar residues" evidence="1">
    <location>
        <begin position="71"/>
        <end position="82"/>
    </location>
</feature>
<feature type="compositionally biased region" description="Polar residues" evidence="1">
    <location>
        <begin position="168"/>
        <end position="178"/>
    </location>
</feature>
<gene>
    <name evidence="2" type="ORF">K491DRAFT_695120</name>
</gene>
<reference evidence="2" key="1">
    <citation type="journal article" date="2020" name="Stud. Mycol.">
        <title>101 Dothideomycetes genomes: a test case for predicting lifestyles and emergence of pathogens.</title>
        <authorList>
            <person name="Haridas S."/>
            <person name="Albert R."/>
            <person name="Binder M."/>
            <person name="Bloem J."/>
            <person name="Labutti K."/>
            <person name="Salamov A."/>
            <person name="Andreopoulos B."/>
            <person name="Baker S."/>
            <person name="Barry K."/>
            <person name="Bills G."/>
            <person name="Bluhm B."/>
            <person name="Cannon C."/>
            <person name="Castanera R."/>
            <person name="Culley D."/>
            <person name="Daum C."/>
            <person name="Ezra D."/>
            <person name="Gonzalez J."/>
            <person name="Henrissat B."/>
            <person name="Kuo A."/>
            <person name="Liang C."/>
            <person name="Lipzen A."/>
            <person name="Lutzoni F."/>
            <person name="Magnuson J."/>
            <person name="Mondo S."/>
            <person name="Nolan M."/>
            <person name="Ohm R."/>
            <person name="Pangilinan J."/>
            <person name="Park H.-J."/>
            <person name="Ramirez L."/>
            <person name="Alfaro M."/>
            <person name="Sun H."/>
            <person name="Tritt A."/>
            <person name="Yoshinaga Y."/>
            <person name="Zwiers L.-H."/>
            <person name="Turgeon B."/>
            <person name="Goodwin S."/>
            <person name="Spatafora J."/>
            <person name="Crous P."/>
            <person name="Grigoriev I."/>
        </authorList>
    </citation>
    <scope>NUCLEOTIDE SEQUENCE</scope>
    <source>
        <strain evidence="2">CBS 122681</strain>
    </source>
</reference>